<dbReference type="Proteomes" id="UP001476282">
    <property type="component" value="Unassembled WGS sequence"/>
</dbReference>
<dbReference type="SUPFAM" id="SSF50494">
    <property type="entry name" value="Trypsin-like serine proteases"/>
    <property type="match status" value="1"/>
</dbReference>
<feature type="chain" id="PRO_5045631921" description="Lipoprotein" evidence="1">
    <location>
        <begin position="26"/>
        <end position="285"/>
    </location>
</feature>
<sequence>MEEMKRVLLFLTLLLAACATGPALHRPDLALPDLARAHRQRTDVFSHYQTRGIARWNQDWPWQLDLTGIAWSDHRTATAVTPRHVVMADHFRLPPGKAIVFHDRHGRAHVRKVIRVLRLREIGTPCDVAVGLLDIPLPASIRTYPLPRVAADSIDRLVGATAVITGHLRNVDFRRIGRIQFEGKMLAFQYLAGQAGVRSHQVIVGDSGNPSFVLSHGELVLIETHTGGGAGVGPFYGSPEIIAGIERAIATTDPSQHLRFVAPDARTLAEAAEGRAQGDVPRLAP</sequence>
<dbReference type="InterPro" id="IPR009003">
    <property type="entry name" value="Peptidase_S1_PA"/>
</dbReference>
<reference evidence="2 3" key="1">
    <citation type="submission" date="2024-02" db="EMBL/GenBank/DDBJ databases">
        <title>Haloferula sargassicola NBRC 104335.</title>
        <authorList>
            <person name="Ichikawa N."/>
            <person name="Katano-Makiyama Y."/>
            <person name="Hidaka K."/>
        </authorList>
    </citation>
    <scope>NUCLEOTIDE SEQUENCE [LARGE SCALE GENOMIC DNA]</scope>
    <source>
        <strain evidence="2 3">NBRC 104335</strain>
    </source>
</reference>
<gene>
    <name evidence="2" type="ORF">Hsar01_03621</name>
</gene>
<evidence type="ECO:0008006" key="4">
    <source>
        <dbReference type="Google" id="ProtNLM"/>
    </source>
</evidence>
<evidence type="ECO:0000313" key="2">
    <source>
        <dbReference type="EMBL" id="GAA5484377.1"/>
    </source>
</evidence>
<feature type="signal peptide" evidence="1">
    <location>
        <begin position="1"/>
        <end position="25"/>
    </location>
</feature>
<keyword evidence="1" id="KW-0732">Signal</keyword>
<organism evidence="2 3">
    <name type="scientific">Haloferula sargassicola</name>
    <dbReference type="NCBI Taxonomy" id="490096"/>
    <lineage>
        <taxon>Bacteria</taxon>
        <taxon>Pseudomonadati</taxon>
        <taxon>Verrucomicrobiota</taxon>
        <taxon>Verrucomicrobiia</taxon>
        <taxon>Verrucomicrobiales</taxon>
        <taxon>Verrucomicrobiaceae</taxon>
        <taxon>Haloferula</taxon>
    </lineage>
</organism>
<proteinExistence type="predicted"/>
<evidence type="ECO:0000256" key="1">
    <source>
        <dbReference type="SAM" id="SignalP"/>
    </source>
</evidence>
<dbReference type="EMBL" id="BAABRI010000024">
    <property type="protein sequence ID" value="GAA5484377.1"/>
    <property type="molecule type" value="Genomic_DNA"/>
</dbReference>
<dbReference type="PROSITE" id="PS51257">
    <property type="entry name" value="PROKAR_LIPOPROTEIN"/>
    <property type="match status" value="1"/>
</dbReference>
<protein>
    <recommendedName>
        <fullName evidence="4">Lipoprotein</fullName>
    </recommendedName>
</protein>
<accession>A0ABP9USH0</accession>
<keyword evidence="3" id="KW-1185">Reference proteome</keyword>
<evidence type="ECO:0000313" key="3">
    <source>
        <dbReference type="Proteomes" id="UP001476282"/>
    </source>
</evidence>
<name>A0ABP9USH0_9BACT</name>
<comment type="caution">
    <text evidence="2">The sequence shown here is derived from an EMBL/GenBank/DDBJ whole genome shotgun (WGS) entry which is preliminary data.</text>
</comment>